<dbReference type="InterPro" id="IPR036134">
    <property type="entry name" value="Crypto/Photolyase_FAD-like_sf"/>
</dbReference>
<dbReference type="EMBL" id="JAJGNP010000001">
    <property type="protein sequence ID" value="MCC4231312.1"/>
    <property type="molecule type" value="Genomic_DNA"/>
</dbReference>
<dbReference type="Proteomes" id="UP001198830">
    <property type="component" value="Unassembled WGS sequence"/>
</dbReference>
<comment type="caution">
    <text evidence="1">The sequence shown here is derived from an EMBL/GenBank/DDBJ whole genome shotgun (WGS) entry which is preliminary data.</text>
</comment>
<organism evidence="1 2">
    <name type="scientific">Sphingobium soli</name>
    <dbReference type="NCBI Taxonomy" id="1591116"/>
    <lineage>
        <taxon>Bacteria</taxon>
        <taxon>Pseudomonadati</taxon>
        <taxon>Pseudomonadota</taxon>
        <taxon>Alphaproteobacteria</taxon>
        <taxon>Sphingomonadales</taxon>
        <taxon>Sphingomonadaceae</taxon>
        <taxon>Sphingobium</taxon>
    </lineage>
</organism>
<sequence length="511" mass="58947">MTDGPLLIPVLGDQLTPDIAALRAAHRDDSIVLMMEVADETAYVKHHKAKIAFILSAMRHHAERLHALGWTVDYVTLDAPDNRGSFTSEVARAVERHQPRAIHVTEPGEWRVRSMIESWETRFAIPVTIHEDDRFLCSHAEFDSWAAARNQLRMEFFYRDMRRKTGLLMTDAGEPEGGQWNYDADNRKPAPDRDLLMPHPIRFRPDDVTQAVLDMVADRFADHIGSLDYFHFAVTHDEALRQRKRFLDDALPRFGDYQDAMLTDEPFLWHSILSPYINAGLLDPLDLCREVKARYRAGKVPLNCAEGFIRQIIGWREYVRGVYWHEGPDYGKRNALEAQRDLPDFYWTGETDMHCLAQAIGQTIDHGYAHHIQRLMITGNFALIAGIDPHQVHVWYLEVYADAYEWVEMPNTIGMALFADGGLLGSKPYAAGGAYINRMSNYCGTCRYDVKKRVGDDACPFNALYWDFIARNERRLARNPRMAMPYRNWQRMKEEDRAATRKQAARFLESL</sequence>
<dbReference type="RefSeq" id="WP_228225903.1">
    <property type="nucleotide sequence ID" value="NZ_JAJGNP010000001.1"/>
</dbReference>
<protein>
    <submittedName>
        <fullName evidence="1">Cryptochrome/photolyase family protein</fullName>
    </submittedName>
</protein>
<dbReference type="Gene3D" id="1.10.10.1710">
    <property type="entry name" value="Deoxyribodipyrimidine photolyase-related"/>
    <property type="match status" value="1"/>
</dbReference>
<evidence type="ECO:0000313" key="1">
    <source>
        <dbReference type="EMBL" id="MCC4231312.1"/>
    </source>
</evidence>
<dbReference type="SUPFAM" id="SSF48173">
    <property type="entry name" value="Cryptochrome/photolyase FAD-binding domain"/>
    <property type="match status" value="1"/>
</dbReference>
<accession>A0ABS8GYF6</accession>
<dbReference type="InterPro" id="IPR052551">
    <property type="entry name" value="UV-DNA_repair_photolyase"/>
</dbReference>
<gene>
    <name evidence="1" type="ORF">LL253_01260</name>
</gene>
<dbReference type="Gene3D" id="3.40.50.620">
    <property type="entry name" value="HUPs"/>
    <property type="match status" value="1"/>
</dbReference>
<dbReference type="PANTHER" id="PTHR38657">
    <property type="entry name" value="SLR1343 PROTEIN"/>
    <property type="match status" value="1"/>
</dbReference>
<name>A0ABS8GYF6_9SPHN</name>
<keyword evidence="2" id="KW-1185">Reference proteome</keyword>
<dbReference type="Gene3D" id="1.25.40.80">
    <property type="match status" value="1"/>
</dbReference>
<dbReference type="Pfam" id="PF04244">
    <property type="entry name" value="DPRP"/>
    <property type="match status" value="1"/>
</dbReference>
<proteinExistence type="predicted"/>
<reference evidence="1 2" key="1">
    <citation type="submission" date="2021-10" db="EMBL/GenBank/DDBJ databases">
        <title>The diversity and Nitrogen Metabolism of Culturable Nitrate-Utilizing Bacteria Within the Oxygen Minimum Zone of the Changjiang (Yangtze River)Estuary.</title>
        <authorList>
            <person name="Zhang D."/>
            <person name="Zheng J."/>
            <person name="Liu S."/>
            <person name="He W."/>
        </authorList>
    </citation>
    <scope>NUCLEOTIDE SEQUENCE [LARGE SCALE GENOMIC DNA]</scope>
    <source>
        <strain evidence="1 2">FXH275-2</strain>
    </source>
</reference>
<dbReference type="InterPro" id="IPR014729">
    <property type="entry name" value="Rossmann-like_a/b/a_fold"/>
</dbReference>
<dbReference type="Gene3D" id="1.10.579.10">
    <property type="entry name" value="DNA Cyclobutane Dipyrimidine Photolyase, subunit A, domain 3"/>
    <property type="match status" value="1"/>
</dbReference>
<dbReference type="PANTHER" id="PTHR38657:SF1">
    <property type="entry name" value="SLR1343 PROTEIN"/>
    <property type="match status" value="1"/>
</dbReference>
<dbReference type="InterPro" id="IPR007357">
    <property type="entry name" value="PhrB-like"/>
</dbReference>
<evidence type="ECO:0000313" key="2">
    <source>
        <dbReference type="Proteomes" id="UP001198830"/>
    </source>
</evidence>